<proteinExistence type="predicted"/>
<accession>A0A0A9GHV6</accession>
<reference evidence="1" key="2">
    <citation type="journal article" date="2015" name="Data Brief">
        <title>Shoot transcriptome of the giant reed, Arundo donax.</title>
        <authorList>
            <person name="Barrero R.A."/>
            <person name="Guerrero F.D."/>
            <person name="Moolhuijzen P."/>
            <person name="Goolsby J.A."/>
            <person name="Tidwell J."/>
            <person name="Bellgard S.E."/>
            <person name="Bellgard M.I."/>
        </authorList>
    </citation>
    <scope>NUCLEOTIDE SEQUENCE</scope>
    <source>
        <tissue evidence="1">Shoot tissue taken approximately 20 cm above the soil surface</tissue>
    </source>
</reference>
<name>A0A0A9GHV6_ARUDO</name>
<protein>
    <submittedName>
        <fullName evidence="1">Uncharacterized protein</fullName>
    </submittedName>
</protein>
<organism evidence="1">
    <name type="scientific">Arundo donax</name>
    <name type="common">Giant reed</name>
    <name type="synonym">Donax arundinaceus</name>
    <dbReference type="NCBI Taxonomy" id="35708"/>
    <lineage>
        <taxon>Eukaryota</taxon>
        <taxon>Viridiplantae</taxon>
        <taxon>Streptophyta</taxon>
        <taxon>Embryophyta</taxon>
        <taxon>Tracheophyta</taxon>
        <taxon>Spermatophyta</taxon>
        <taxon>Magnoliopsida</taxon>
        <taxon>Liliopsida</taxon>
        <taxon>Poales</taxon>
        <taxon>Poaceae</taxon>
        <taxon>PACMAD clade</taxon>
        <taxon>Arundinoideae</taxon>
        <taxon>Arundineae</taxon>
        <taxon>Arundo</taxon>
    </lineage>
</organism>
<reference evidence="1" key="1">
    <citation type="submission" date="2014-09" db="EMBL/GenBank/DDBJ databases">
        <authorList>
            <person name="Magalhaes I.L.F."/>
            <person name="Oliveira U."/>
            <person name="Santos F.R."/>
            <person name="Vidigal T.H.D.A."/>
            <person name="Brescovit A.D."/>
            <person name="Santos A.J."/>
        </authorList>
    </citation>
    <scope>NUCLEOTIDE SEQUENCE</scope>
    <source>
        <tissue evidence="1">Shoot tissue taken approximately 20 cm above the soil surface</tissue>
    </source>
</reference>
<dbReference type="EMBL" id="GBRH01174872">
    <property type="protein sequence ID" value="JAE23024.1"/>
    <property type="molecule type" value="Transcribed_RNA"/>
</dbReference>
<sequence>MDRWIWYGSQEQGQGKIKIPSARTPGSCLL</sequence>
<dbReference type="AlphaFoldDB" id="A0A0A9GHV6"/>
<evidence type="ECO:0000313" key="1">
    <source>
        <dbReference type="EMBL" id="JAE23024.1"/>
    </source>
</evidence>